<dbReference type="PANTHER" id="PTHR43383">
    <property type="entry name" value="NODULIN 6"/>
    <property type="match status" value="1"/>
</dbReference>
<organism evidence="2 3">
    <name type="scientific">Cuscuta europaea</name>
    <name type="common">European dodder</name>
    <dbReference type="NCBI Taxonomy" id="41803"/>
    <lineage>
        <taxon>Eukaryota</taxon>
        <taxon>Viridiplantae</taxon>
        <taxon>Streptophyta</taxon>
        <taxon>Embryophyta</taxon>
        <taxon>Tracheophyta</taxon>
        <taxon>Spermatophyta</taxon>
        <taxon>Magnoliopsida</taxon>
        <taxon>eudicotyledons</taxon>
        <taxon>Gunneridae</taxon>
        <taxon>Pentapetalae</taxon>
        <taxon>asterids</taxon>
        <taxon>lamiids</taxon>
        <taxon>Solanales</taxon>
        <taxon>Convolvulaceae</taxon>
        <taxon>Cuscuteae</taxon>
        <taxon>Cuscuta</taxon>
        <taxon>Cuscuta subgen. Cuscuta</taxon>
    </lineage>
</organism>
<proteinExistence type="predicted"/>
<dbReference type="PANTHER" id="PTHR43383:SF2">
    <property type="entry name" value="AMIDOHYDROLASE 2 FAMILY PROTEIN"/>
    <property type="match status" value="1"/>
</dbReference>
<dbReference type="Proteomes" id="UP001152484">
    <property type="component" value="Unassembled WGS sequence"/>
</dbReference>
<dbReference type="AlphaFoldDB" id="A0A9P1EM63"/>
<dbReference type="InterPro" id="IPR043502">
    <property type="entry name" value="DNA/RNA_pol_sf"/>
</dbReference>
<reference evidence="2" key="1">
    <citation type="submission" date="2022-07" db="EMBL/GenBank/DDBJ databases">
        <authorList>
            <person name="Macas J."/>
            <person name="Novak P."/>
            <person name="Neumann P."/>
        </authorList>
    </citation>
    <scope>NUCLEOTIDE SEQUENCE</scope>
</reference>
<dbReference type="SUPFAM" id="SSF56672">
    <property type="entry name" value="DNA/RNA polymerases"/>
    <property type="match status" value="1"/>
</dbReference>
<dbReference type="InterPro" id="IPR013103">
    <property type="entry name" value="RVT_2"/>
</dbReference>
<protein>
    <recommendedName>
        <fullName evidence="1">Reverse transcriptase Ty1/copia-type domain-containing protein</fullName>
    </recommendedName>
</protein>
<dbReference type="EMBL" id="CAMAPE010000070">
    <property type="protein sequence ID" value="CAH9116494.1"/>
    <property type="molecule type" value="Genomic_DNA"/>
</dbReference>
<feature type="domain" description="Reverse transcriptase Ty1/copia-type" evidence="1">
    <location>
        <begin position="53"/>
        <end position="294"/>
    </location>
</feature>
<evidence type="ECO:0000313" key="2">
    <source>
        <dbReference type="EMBL" id="CAH9116494.1"/>
    </source>
</evidence>
<evidence type="ECO:0000313" key="3">
    <source>
        <dbReference type="Proteomes" id="UP001152484"/>
    </source>
</evidence>
<comment type="caution">
    <text evidence="2">The sequence shown here is derived from an EMBL/GenBank/DDBJ whole genome shotgun (WGS) entry which is preliminary data.</text>
</comment>
<dbReference type="OrthoDB" id="414945at2759"/>
<sequence>MQTRSKSGIFKPKTIFNLSTVVHTPDPTCFSVANKHFKWRAAMEEKFNALISNHNWDLVPFDADNNVVGSKWIYKTKYLPDGSVDRYKARLVAQGFNQQAGIDFTETFSPVVKLTTVRIVLTLAVSFGWPIRQLDVKNAFLHGHLTEEVYMHQPPGFVHPQFPHQLCRLHKAIYGLKQTPRAWFHRFSNFLLSHGFACSRSDNSLFMFRRQSDIIYLLLYVDDIIVTGNSSKLVSHFLSLLAKCYAMKDLADLHFFLGIHATRTSSRLFLSQNKYISDLLLRFHFHTLKPVRSPLPSRTKLSLTDGELLADATEYMSMVSTGHLHAWTFSTGLLCSPSSYCLFRR</sequence>
<keyword evidence="3" id="KW-1185">Reference proteome</keyword>
<dbReference type="Pfam" id="PF07727">
    <property type="entry name" value="RVT_2"/>
    <property type="match status" value="1"/>
</dbReference>
<evidence type="ECO:0000259" key="1">
    <source>
        <dbReference type="Pfam" id="PF07727"/>
    </source>
</evidence>
<name>A0A9P1EM63_CUSEU</name>
<gene>
    <name evidence="2" type="ORF">CEURO_LOCUS21181</name>
</gene>
<accession>A0A9P1EM63</accession>